<evidence type="ECO:0000313" key="5">
    <source>
        <dbReference type="Proteomes" id="UP000706525"/>
    </source>
</evidence>
<evidence type="ECO:0000259" key="3">
    <source>
        <dbReference type="PROSITE" id="PS50222"/>
    </source>
</evidence>
<gene>
    <name evidence="4" type="ORF">LMG32289_06667</name>
</gene>
<dbReference type="Gene3D" id="1.10.238.10">
    <property type="entry name" value="EF-hand"/>
    <property type="match status" value="1"/>
</dbReference>
<feature type="compositionally biased region" description="Basic and acidic residues" evidence="1">
    <location>
        <begin position="34"/>
        <end position="58"/>
    </location>
</feature>
<dbReference type="InterPro" id="IPR002048">
    <property type="entry name" value="EF_hand_dom"/>
</dbReference>
<dbReference type="Proteomes" id="UP000706525">
    <property type="component" value="Unassembled WGS sequence"/>
</dbReference>
<evidence type="ECO:0000256" key="1">
    <source>
        <dbReference type="SAM" id="MobiDB-lite"/>
    </source>
</evidence>
<evidence type="ECO:0000313" key="4">
    <source>
        <dbReference type="EMBL" id="CAG9186865.1"/>
    </source>
</evidence>
<dbReference type="InterPro" id="IPR011992">
    <property type="entry name" value="EF-hand-dom_pair"/>
</dbReference>
<protein>
    <recommendedName>
        <fullName evidence="3">EF-hand domain-containing protein</fullName>
    </recommendedName>
</protein>
<feature type="domain" description="EF-hand" evidence="3">
    <location>
        <begin position="33"/>
        <end position="68"/>
    </location>
</feature>
<dbReference type="EMBL" id="CAJZAG010000021">
    <property type="protein sequence ID" value="CAG9186865.1"/>
    <property type="molecule type" value="Genomic_DNA"/>
</dbReference>
<sequence length="106" mass="11616">MRSYFVAAGSVGMMIALVSMNAFARQKPANAQEAKAEFTQKLNDADINHDGKLSREEAESAMPEVYKNYDKIDTKKTGGISQKQIGAYFAAKAKRQQVARDPGSLN</sequence>
<organism evidence="4 5">
    <name type="scientific">Cupriavidus pampae</name>
    <dbReference type="NCBI Taxonomy" id="659251"/>
    <lineage>
        <taxon>Bacteria</taxon>
        <taxon>Pseudomonadati</taxon>
        <taxon>Pseudomonadota</taxon>
        <taxon>Betaproteobacteria</taxon>
        <taxon>Burkholderiales</taxon>
        <taxon>Burkholderiaceae</taxon>
        <taxon>Cupriavidus</taxon>
    </lineage>
</organism>
<comment type="caution">
    <text evidence="4">The sequence shown here is derived from an EMBL/GenBank/DDBJ whole genome shotgun (WGS) entry which is preliminary data.</text>
</comment>
<reference evidence="4 5" key="1">
    <citation type="submission" date="2021-08" db="EMBL/GenBank/DDBJ databases">
        <authorList>
            <person name="Peeters C."/>
        </authorList>
    </citation>
    <scope>NUCLEOTIDE SEQUENCE [LARGE SCALE GENOMIC DNA]</scope>
    <source>
        <strain evidence="4 5">LMG 32289</strain>
    </source>
</reference>
<evidence type="ECO:0000256" key="2">
    <source>
        <dbReference type="SAM" id="SignalP"/>
    </source>
</evidence>
<keyword evidence="2" id="KW-0732">Signal</keyword>
<accession>A0ABN7ZRF5</accession>
<feature type="region of interest" description="Disordered" evidence="1">
    <location>
        <begin position="34"/>
        <end position="60"/>
    </location>
</feature>
<feature type="signal peptide" evidence="2">
    <location>
        <begin position="1"/>
        <end position="24"/>
    </location>
</feature>
<name>A0ABN7ZRF5_9BURK</name>
<proteinExistence type="predicted"/>
<keyword evidence="5" id="KW-1185">Reference proteome</keyword>
<dbReference type="PROSITE" id="PS50222">
    <property type="entry name" value="EF_HAND_2"/>
    <property type="match status" value="1"/>
</dbReference>
<feature type="chain" id="PRO_5045312333" description="EF-hand domain-containing protein" evidence="2">
    <location>
        <begin position="25"/>
        <end position="106"/>
    </location>
</feature>
<dbReference type="SUPFAM" id="SSF47473">
    <property type="entry name" value="EF-hand"/>
    <property type="match status" value="1"/>
</dbReference>